<dbReference type="PROSITE" id="PS50023">
    <property type="entry name" value="LIM_DOMAIN_2"/>
    <property type="match status" value="2"/>
</dbReference>
<proteinExistence type="predicted"/>
<dbReference type="SMART" id="SM00132">
    <property type="entry name" value="LIM"/>
    <property type="match status" value="2"/>
</dbReference>
<dbReference type="WBParaSite" id="ASIM_0001718601-mRNA-1">
    <property type="protein sequence ID" value="ASIM_0001718601-mRNA-1"/>
    <property type="gene ID" value="ASIM_0001718601"/>
</dbReference>
<accession>A0A0M3K895</accession>
<evidence type="ECO:0000259" key="7">
    <source>
        <dbReference type="PROSITE" id="PS50023"/>
    </source>
</evidence>
<keyword evidence="4 5" id="KW-0440">LIM domain</keyword>
<evidence type="ECO:0000313" key="10">
    <source>
        <dbReference type="Proteomes" id="UP000267096"/>
    </source>
</evidence>
<evidence type="ECO:0000313" key="9">
    <source>
        <dbReference type="EMBL" id="VDK58221.1"/>
    </source>
</evidence>
<dbReference type="Pfam" id="PF00412">
    <property type="entry name" value="LIM"/>
    <property type="match status" value="2"/>
</dbReference>
<evidence type="ECO:0000256" key="1">
    <source>
        <dbReference type="ARBA" id="ARBA00022723"/>
    </source>
</evidence>
<reference evidence="9 10" key="2">
    <citation type="submission" date="2018-11" db="EMBL/GenBank/DDBJ databases">
        <authorList>
            <consortium name="Pathogen Informatics"/>
        </authorList>
    </citation>
    <scope>NUCLEOTIDE SEQUENCE [LARGE SCALE GENOMIC DNA]</scope>
</reference>
<keyword evidence="10" id="KW-1185">Reference proteome</keyword>
<dbReference type="CDD" id="cd09340">
    <property type="entry name" value="LIM1_Testin_like"/>
    <property type="match status" value="1"/>
</dbReference>
<dbReference type="PANTHER" id="PTHR24211:SF22">
    <property type="entry name" value="TESTIN"/>
    <property type="match status" value="1"/>
</dbReference>
<feature type="domain" description="LIM zinc-binding" evidence="7">
    <location>
        <begin position="274"/>
        <end position="334"/>
    </location>
</feature>
<reference evidence="11" key="1">
    <citation type="submission" date="2017-02" db="UniProtKB">
        <authorList>
            <consortium name="WormBaseParasite"/>
        </authorList>
    </citation>
    <scope>IDENTIFICATION</scope>
</reference>
<evidence type="ECO:0000256" key="6">
    <source>
        <dbReference type="SAM" id="MobiDB-lite"/>
    </source>
</evidence>
<feature type="region of interest" description="Disordered" evidence="6">
    <location>
        <begin position="173"/>
        <end position="196"/>
    </location>
</feature>
<sequence length="365" mass="42165">MSSQVDSTPCAHINPNIFQLEKKPKHVLCHEIGAGSPCLKCDCTGLDLHFWRKICKVCSCRMDDHDIIAPEMDHGKIIIVVTEYAWIPTTDRILADKYFFALPENERPIVGTEGAVNRRQKLQYQLPHHDTDITAAKSIKSDEDRQQHAKYLNTLKEKVVGVGQLIEWSNDANSANSKSMSDKSNAKNNKEWAQSAQNQKENLNIMQDIRCQACSKKMNIGDVAIVTDHGKPNEVWHPNCFRCHTCNQRLVDMLYFYKDGIYYCGRHFGDSMYPRCSGCDELIFSKEYTYAEEKNWHFDHFCCFGCDKQLGGHRYMMRDEQPFCFGCYMKKFARTCHSCGNKIAPDQQRISFKDLHWHAMEACFQ</sequence>
<feature type="domain" description="PET" evidence="8">
    <location>
        <begin position="65"/>
        <end position="173"/>
    </location>
</feature>
<evidence type="ECO:0000256" key="2">
    <source>
        <dbReference type="ARBA" id="ARBA00022737"/>
    </source>
</evidence>
<dbReference type="GO" id="GO:0008270">
    <property type="term" value="F:zinc ion binding"/>
    <property type="evidence" value="ECO:0007669"/>
    <property type="project" value="InterPro"/>
</dbReference>
<dbReference type="CDD" id="cd09341">
    <property type="entry name" value="LIM2_Testin_like"/>
    <property type="match status" value="1"/>
</dbReference>
<dbReference type="Proteomes" id="UP000267096">
    <property type="component" value="Unassembled WGS sequence"/>
</dbReference>
<dbReference type="InterPro" id="IPR047120">
    <property type="entry name" value="Pk/Esn/Tes"/>
</dbReference>
<evidence type="ECO:0000256" key="3">
    <source>
        <dbReference type="ARBA" id="ARBA00022833"/>
    </source>
</evidence>
<gene>
    <name evidence="9" type="ORF">ASIM_LOCUS16593</name>
</gene>
<protein>
    <submittedName>
        <fullName evidence="11">LIM domain protein</fullName>
    </submittedName>
</protein>
<dbReference type="PANTHER" id="PTHR24211">
    <property type="entry name" value="LIM DOMAIN-CONTAINING PROTEIN"/>
    <property type="match status" value="1"/>
</dbReference>
<dbReference type="PROSITE" id="PS51303">
    <property type="entry name" value="PET"/>
    <property type="match status" value="1"/>
</dbReference>
<evidence type="ECO:0000259" key="8">
    <source>
        <dbReference type="PROSITE" id="PS51303"/>
    </source>
</evidence>
<dbReference type="PROSITE" id="PS00478">
    <property type="entry name" value="LIM_DOMAIN_1"/>
    <property type="match status" value="1"/>
</dbReference>
<evidence type="ECO:0000256" key="4">
    <source>
        <dbReference type="ARBA" id="ARBA00023038"/>
    </source>
</evidence>
<dbReference type="Gene3D" id="2.10.110.10">
    <property type="entry name" value="Cysteine Rich Protein"/>
    <property type="match status" value="3"/>
</dbReference>
<keyword evidence="1 5" id="KW-0479">Metal-binding</keyword>
<dbReference type="FunFam" id="2.10.110.10:FF:000005">
    <property type="entry name" value="Testin isoform 1"/>
    <property type="match status" value="1"/>
</dbReference>
<feature type="compositionally biased region" description="Basic and acidic residues" evidence="6">
    <location>
        <begin position="180"/>
        <end position="190"/>
    </location>
</feature>
<organism evidence="11">
    <name type="scientific">Anisakis simplex</name>
    <name type="common">Herring worm</name>
    <dbReference type="NCBI Taxonomy" id="6269"/>
    <lineage>
        <taxon>Eukaryota</taxon>
        <taxon>Metazoa</taxon>
        <taxon>Ecdysozoa</taxon>
        <taxon>Nematoda</taxon>
        <taxon>Chromadorea</taxon>
        <taxon>Rhabditida</taxon>
        <taxon>Spirurina</taxon>
        <taxon>Ascaridomorpha</taxon>
        <taxon>Ascaridoidea</taxon>
        <taxon>Anisakidae</taxon>
        <taxon>Anisakis</taxon>
        <taxon>Anisakis simplex complex</taxon>
    </lineage>
</organism>
<dbReference type="InterPro" id="IPR010442">
    <property type="entry name" value="PET_domain"/>
</dbReference>
<keyword evidence="2" id="KW-0677">Repeat</keyword>
<keyword evidence="3 5" id="KW-0862">Zinc</keyword>
<dbReference type="EMBL" id="UYRR01033234">
    <property type="protein sequence ID" value="VDK58221.1"/>
    <property type="molecule type" value="Genomic_DNA"/>
</dbReference>
<evidence type="ECO:0000313" key="11">
    <source>
        <dbReference type="WBParaSite" id="ASIM_0001718601-mRNA-1"/>
    </source>
</evidence>
<dbReference type="SUPFAM" id="SSF57716">
    <property type="entry name" value="Glucocorticoid receptor-like (DNA-binding domain)"/>
    <property type="match status" value="2"/>
</dbReference>
<dbReference type="OrthoDB" id="10069167at2759"/>
<dbReference type="AlphaFoldDB" id="A0A0M3K895"/>
<name>A0A0M3K895_ANISI</name>
<evidence type="ECO:0000256" key="5">
    <source>
        <dbReference type="PROSITE-ProRule" id="PRU00125"/>
    </source>
</evidence>
<feature type="domain" description="LIM zinc-binding" evidence="7">
    <location>
        <begin position="209"/>
        <end position="273"/>
    </location>
</feature>
<dbReference type="Pfam" id="PF06297">
    <property type="entry name" value="PET"/>
    <property type="match status" value="1"/>
</dbReference>
<dbReference type="InterPro" id="IPR001781">
    <property type="entry name" value="Znf_LIM"/>
</dbReference>